<evidence type="ECO:0000256" key="2">
    <source>
        <dbReference type="ARBA" id="ARBA00022723"/>
    </source>
</evidence>
<dbReference type="GO" id="GO:0005694">
    <property type="term" value="C:chromosome"/>
    <property type="evidence" value="ECO:0007669"/>
    <property type="project" value="UniProtKB-ARBA"/>
</dbReference>
<keyword evidence="3" id="KW-0677">Repeat</keyword>
<dbReference type="Pfam" id="PF00096">
    <property type="entry name" value="zf-C2H2"/>
    <property type="match status" value="3"/>
</dbReference>
<evidence type="ECO:0000256" key="3">
    <source>
        <dbReference type="ARBA" id="ARBA00022737"/>
    </source>
</evidence>
<keyword evidence="5" id="KW-0862">Zinc</keyword>
<sequence>MFLGPRTYPCNSCRKSFTKNCNLNSHIKAVHRGPKLGSESSHSLSSVVFLGEKAFQCPDCLKSFSRNSDLQKHIDAVHKGLRPYKCSICQKLFSQKSSLKRHVEAVHEGECRASPKHVL</sequence>
<dbReference type="PROSITE" id="PS00028">
    <property type="entry name" value="ZINC_FINGER_C2H2_1"/>
    <property type="match status" value="3"/>
</dbReference>
<dbReference type="FunFam" id="3.30.160.60:FF:001732">
    <property type="entry name" value="Zgc:162936"/>
    <property type="match status" value="1"/>
</dbReference>
<feature type="domain" description="C2H2-type" evidence="8">
    <location>
        <begin position="84"/>
        <end position="112"/>
    </location>
</feature>
<accession>A0A3P7LV80</accession>
<evidence type="ECO:0000256" key="7">
    <source>
        <dbReference type="PROSITE-ProRule" id="PRU00042"/>
    </source>
</evidence>
<evidence type="ECO:0000256" key="4">
    <source>
        <dbReference type="ARBA" id="ARBA00022771"/>
    </source>
</evidence>
<feature type="domain" description="C2H2-type" evidence="8">
    <location>
        <begin position="55"/>
        <end position="83"/>
    </location>
</feature>
<keyword evidence="6" id="KW-0539">Nucleus</keyword>
<dbReference type="PANTHER" id="PTHR16515">
    <property type="entry name" value="PR DOMAIN ZINC FINGER PROTEIN"/>
    <property type="match status" value="1"/>
</dbReference>
<evidence type="ECO:0000256" key="6">
    <source>
        <dbReference type="ARBA" id="ARBA00023242"/>
    </source>
</evidence>
<keyword evidence="10" id="KW-1185">Reference proteome</keyword>
<keyword evidence="2" id="KW-0479">Metal-binding</keyword>
<dbReference type="PANTHER" id="PTHR16515:SF49">
    <property type="entry name" value="GASTRULA ZINC FINGER PROTEIN XLCGF49.1-LIKE-RELATED"/>
    <property type="match status" value="1"/>
</dbReference>
<evidence type="ECO:0000256" key="1">
    <source>
        <dbReference type="ARBA" id="ARBA00004123"/>
    </source>
</evidence>
<dbReference type="OrthoDB" id="3437960at2759"/>
<dbReference type="Gene3D" id="3.30.160.60">
    <property type="entry name" value="Classic Zinc Finger"/>
    <property type="match status" value="3"/>
</dbReference>
<dbReference type="PROSITE" id="PS50157">
    <property type="entry name" value="ZINC_FINGER_C2H2_2"/>
    <property type="match status" value="3"/>
</dbReference>
<keyword evidence="4 7" id="KW-0863">Zinc-finger</keyword>
<evidence type="ECO:0000256" key="5">
    <source>
        <dbReference type="ARBA" id="ARBA00022833"/>
    </source>
</evidence>
<evidence type="ECO:0000313" key="10">
    <source>
        <dbReference type="Proteomes" id="UP000281553"/>
    </source>
</evidence>
<dbReference type="AlphaFoldDB" id="A0A3P7LV80"/>
<comment type="subcellular location">
    <subcellularLocation>
        <location evidence="1">Nucleus</location>
    </subcellularLocation>
</comment>
<proteinExistence type="predicted"/>
<dbReference type="EMBL" id="UYRU01057948">
    <property type="protein sequence ID" value="VDN13988.1"/>
    <property type="molecule type" value="Genomic_DNA"/>
</dbReference>
<dbReference type="InterPro" id="IPR036236">
    <property type="entry name" value="Znf_C2H2_sf"/>
</dbReference>
<evidence type="ECO:0000313" key="9">
    <source>
        <dbReference type="EMBL" id="VDN13988.1"/>
    </source>
</evidence>
<protein>
    <recommendedName>
        <fullName evidence="8">C2H2-type domain-containing protein</fullName>
    </recommendedName>
</protein>
<evidence type="ECO:0000259" key="8">
    <source>
        <dbReference type="PROSITE" id="PS50157"/>
    </source>
</evidence>
<dbReference type="GO" id="GO:0043565">
    <property type="term" value="F:sequence-specific DNA binding"/>
    <property type="evidence" value="ECO:0007669"/>
    <property type="project" value="UniProtKB-ARBA"/>
</dbReference>
<dbReference type="SMART" id="SM00355">
    <property type="entry name" value="ZnF_C2H2"/>
    <property type="match status" value="3"/>
</dbReference>
<name>A0A3P7LV80_DIBLA</name>
<dbReference type="Proteomes" id="UP000281553">
    <property type="component" value="Unassembled WGS sequence"/>
</dbReference>
<dbReference type="InterPro" id="IPR050331">
    <property type="entry name" value="Zinc_finger"/>
</dbReference>
<dbReference type="FunFam" id="3.30.160.60:FF:000218">
    <property type="entry name" value="Zinc finger protein 10"/>
    <property type="match status" value="1"/>
</dbReference>
<gene>
    <name evidence="9" type="ORF">DILT_LOCUS9819</name>
</gene>
<dbReference type="InterPro" id="IPR013087">
    <property type="entry name" value="Znf_C2H2_type"/>
</dbReference>
<reference evidence="9 10" key="1">
    <citation type="submission" date="2018-11" db="EMBL/GenBank/DDBJ databases">
        <authorList>
            <consortium name="Pathogen Informatics"/>
        </authorList>
    </citation>
    <scope>NUCLEOTIDE SEQUENCE [LARGE SCALE GENOMIC DNA]</scope>
</reference>
<feature type="domain" description="C2H2-type" evidence="8">
    <location>
        <begin position="8"/>
        <end position="36"/>
    </location>
</feature>
<dbReference type="GO" id="GO:0045893">
    <property type="term" value="P:positive regulation of DNA-templated transcription"/>
    <property type="evidence" value="ECO:0007669"/>
    <property type="project" value="UniProtKB-ARBA"/>
</dbReference>
<dbReference type="GO" id="GO:0005634">
    <property type="term" value="C:nucleus"/>
    <property type="evidence" value="ECO:0007669"/>
    <property type="project" value="UniProtKB-SubCell"/>
</dbReference>
<dbReference type="SUPFAM" id="SSF57667">
    <property type="entry name" value="beta-beta-alpha zinc fingers"/>
    <property type="match status" value="2"/>
</dbReference>
<organism evidence="9 10">
    <name type="scientific">Dibothriocephalus latus</name>
    <name type="common">Fish tapeworm</name>
    <name type="synonym">Diphyllobothrium latum</name>
    <dbReference type="NCBI Taxonomy" id="60516"/>
    <lineage>
        <taxon>Eukaryota</taxon>
        <taxon>Metazoa</taxon>
        <taxon>Spiralia</taxon>
        <taxon>Lophotrochozoa</taxon>
        <taxon>Platyhelminthes</taxon>
        <taxon>Cestoda</taxon>
        <taxon>Eucestoda</taxon>
        <taxon>Diphyllobothriidea</taxon>
        <taxon>Diphyllobothriidae</taxon>
        <taxon>Dibothriocephalus</taxon>
    </lineage>
</organism>
<dbReference type="GO" id="GO:0008270">
    <property type="term" value="F:zinc ion binding"/>
    <property type="evidence" value="ECO:0007669"/>
    <property type="project" value="UniProtKB-KW"/>
</dbReference>